<evidence type="ECO:0000256" key="4">
    <source>
        <dbReference type="ARBA" id="ARBA00023163"/>
    </source>
</evidence>
<dbReference type="FunCoup" id="A0A7N2KQ82">
    <property type="interactions" value="1542"/>
</dbReference>
<dbReference type="InParanoid" id="A0A7N2KQ82"/>
<dbReference type="Proteomes" id="UP000594261">
    <property type="component" value="Chromosome 1"/>
</dbReference>
<dbReference type="InterPro" id="IPR004176">
    <property type="entry name" value="Clp_R_N"/>
</dbReference>
<dbReference type="InterPro" id="IPR058954">
    <property type="entry name" value="AAA_lid_SMAX1"/>
</dbReference>
<keyword evidence="4" id="KW-0804">Transcription</keyword>
<dbReference type="GeneID" id="115989665"/>
<keyword evidence="8" id="KW-1185">Reference proteome</keyword>
<dbReference type="KEGG" id="qlo:115989665"/>
<proteinExistence type="inferred from homology"/>
<dbReference type="Pfam" id="PF26587">
    <property type="entry name" value="AAA_lid_SMAX1"/>
    <property type="match status" value="1"/>
</dbReference>
<name>A0A7N2KQ82_QUELO</name>
<dbReference type="PROSITE" id="PS51903">
    <property type="entry name" value="CLP_R"/>
    <property type="match status" value="1"/>
</dbReference>
<accession>A0A7N2KQ82</accession>
<evidence type="ECO:0000313" key="7">
    <source>
        <dbReference type="EnsemblPlants" id="QL01p038534:mrna"/>
    </source>
</evidence>
<dbReference type="OrthoDB" id="1723324at2759"/>
<dbReference type="EnsemblPlants" id="QL01p038534:mrna">
    <property type="protein sequence ID" value="QL01p038534:mrna"/>
    <property type="gene ID" value="QL01p038534"/>
</dbReference>
<dbReference type="SUPFAM" id="SSF52540">
    <property type="entry name" value="P-loop containing nucleoside triphosphate hydrolases"/>
    <property type="match status" value="1"/>
</dbReference>
<dbReference type="AlphaFoldDB" id="A0A7N2KQ82"/>
<dbReference type="InterPro" id="IPR051650">
    <property type="entry name" value="SL_signaling_regulator"/>
</dbReference>
<dbReference type="GO" id="GO:0016887">
    <property type="term" value="F:ATP hydrolysis activity"/>
    <property type="evidence" value="ECO:0007669"/>
    <property type="project" value="InterPro"/>
</dbReference>
<dbReference type="Pfam" id="PF02861">
    <property type="entry name" value="Clp_N"/>
    <property type="match status" value="1"/>
</dbReference>
<dbReference type="Pfam" id="PF07724">
    <property type="entry name" value="AAA_2"/>
    <property type="match status" value="1"/>
</dbReference>
<dbReference type="PANTHER" id="PTHR43572:SF38">
    <property type="entry name" value="PROTEIN SMAX1-LIKE 6"/>
    <property type="match status" value="1"/>
</dbReference>
<gene>
    <name evidence="7" type="primary">LOC115989665</name>
</gene>
<evidence type="ECO:0000256" key="5">
    <source>
        <dbReference type="PROSITE-ProRule" id="PRU01251"/>
    </source>
</evidence>
<keyword evidence="2 5" id="KW-0677">Repeat</keyword>
<reference evidence="7 8" key="1">
    <citation type="journal article" date="2016" name="G3 (Bethesda)">
        <title>First Draft Assembly and Annotation of the Genome of a California Endemic Oak Quercus lobata Nee (Fagaceae).</title>
        <authorList>
            <person name="Sork V.L."/>
            <person name="Fitz-Gibbon S.T."/>
            <person name="Puiu D."/>
            <person name="Crepeau M."/>
            <person name="Gugger P.F."/>
            <person name="Sherman R."/>
            <person name="Stevens K."/>
            <person name="Langley C.H."/>
            <person name="Pellegrini M."/>
            <person name="Salzberg S.L."/>
        </authorList>
    </citation>
    <scope>NUCLEOTIDE SEQUENCE [LARGE SCALE GENOMIC DNA]</scope>
    <source>
        <strain evidence="7 8">cv. SW786</strain>
    </source>
</reference>
<evidence type="ECO:0000256" key="2">
    <source>
        <dbReference type="ARBA" id="ARBA00022737"/>
    </source>
</evidence>
<dbReference type="Gene3D" id="1.10.1780.10">
    <property type="entry name" value="Clp, N-terminal domain"/>
    <property type="match status" value="1"/>
</dbReference>
<dbReference type="InterPro" id="IPR036628">
    <property type="entry name" value="Clp_N_dom_sf"/>
</dbReference>
<evidence type="ECO:0000313" key="8">
    <source>
        <dbReference type="Proteomes" id="UP000594261"/>
    </source>
</evidence>
<dbReference type="Pfam" id="PF23569">
    <property type="entry name" value="NBD_SMAX1"/>
    <property type="match status" value="1"/>
</dbReference>
<organism evidence="7 8">
    <name type="scientific">Quercus lobata</name>
    <name type="common">Valley oak</name>
    <dbReference type="NCBI Taxonomy" id="97700"/>
    <lineage>
        <taxon>Eukaryota</taxon>
        <taxon>Viridiplantae</taxon>
        <taxon>Streptophyta</taxon>
        <taxon>Embryophyta</taxon>
        <taxon>Tracheophyta</taxon>
        <taxon>Spermatophyta</taxon>
        <taxon>Magnoliopsida</taxon>
        <taxon>eudicotyledons</taxon>
        <taxon>Gunneridae</taxon>
        <taxon>Pentapetalae</taxon>
        <taxon>rosids</taxon>
        <taxon>fabids</taxon>
        <taxon>Fagales</taxon>
        <taxon>Fagaceae</taxon>
        <taxon>Quercus</taxon>
    </lineage>
</organism>
<feature type="domain" description="Clp R" evidence="6">
    <location>
        <begin position="8"/>
        <end position="177"/>
    </location>
</feature>
<dbReference type="PANTHER" id="PTHR43572">
    <property type="entry name" value="CHAPERONE PROTEIN CLPD, CHLOROPLASTIC"/>
    <property type="match status" value="1"/>
</dbReference>
<dbReference type="InterPro" id="IPR058680">
    <property type="entry name" value="NBD_SMAX1-like"/>
</dbReference>
<reference evidence="7" key="2">
    <citation type="submission" date="2021-01" db="UniProtKB">
        <authorList>
            <consortium name="EnsemblPlants"/>
        </authorList>
    </citation>
    <scope>IDENTIFICATION</scope>
</reference>
<evidence type="ECO:0000256" key="3">
    <source>
        <dbReference type="ARBA" id="ARBA00023015"/>
    </source>
</evidence>
<evidence type="ECO:0000256" key="1">
    <source>
        <dbReference type="ARBA" id="ARBA00008675"/>
    </source>
</evidence>
<dbReference type="Gramene" id="QL01p038534:mrna">
    <property type="protein sequence ID" value="QL01p038534:mrna"/>
    <property type="gene ID" value="QL01p038534"/>
</dbReference>
<evidence type="ECO:0000259" key="6">
    <source>
        <dbReference type="PROSITE" id="PS51903"/>
    </source>
</evidence>
<dbReference type="InterPro" id="IPR027417">
    <property type="entry name" value="P-loop_NTPase"/>
</dbReference>
<dbReference type="InterPro" id="IPR003959">
    <property type="entry name" value="ATPase_AAA_core"/>
</dbReference>
<dbReference type="Gene3D" id="3.40.50.300">
    <property type="entry name" value="P-loop containing nucleotide triphosphate hydrolases"/>
    <property type="match status" value="1"/>
</dbReference>
<dbReference type="RefSeq" id="XP_030969338.1">
    <property type="nucleotide sequence ID" value="XM_031113478.1"/>
</dbReference>
<dbReference type="EMBL" id="LRBV02000001">
    <property type="status" value="NOT_ANNOTATED_CDS"/>
    <property type="molecule type" value="Genomic_DNA"/>
</dbReference>
<dbReference type="CDD" id="cd19499">
    <property type="entry name" value="RecA-like_ClpB_Hsp104-like"/>
    <property type="match status" value="1"/>
</dbReference>
<dbReference type="OMA" id="RTRCPPI"/>
<keyword evidence="3" id="KW-0805">Transcription regulation</keyword>
<dbReference type="GO" id="GO:0005524">
    <property type="term" value="F:ATP binding"/>
    <property type="evidence" value="ECO:0007669"/>
    <property type="project" value="InterPro"/>
</dbReference>
<sequence length="1111" mass="122644">MPTPVSAARQCLTEEAARALDDAVAVARRRSHAQTTSLHAVSALLALPSSSLREACARARSSAYSPRLQFRALELSVGVSLDRLPSSKSVEEPPVSNSLMAAIKRSQANQRRHPDNFHYQIIQSQTQQQQQTTSLLKVELKHFILSILDDPIVSRVFGEAGFRSTDIKLAIIHPPVSRFARTRCPPVFLCNLTDPDLTQRRSSFGFPGMEDENSRRIAEVLVRKSGKRNPLLLGVCAMDALRSFTERVKSGGENVLPSELSGLSVICIGNEISEFVNGGGSEEKMGLKLKEVGELQCLDERGGKVVVNFGDLKALVDDNDDSSEGGGVSFVVSRLTQLVELHGERLWLMGAAGSYETYSKFSGKFPSIEKDWDLNLLPITSSNKPSGDGFPYKSSLMGSFVPFGGFFPTSSDFTNPLSITNQSFTRCKQCTEKYEQEVAVIQKGGLTISGADQYSESIPRLQMSELDTGKGLDVAKTKDDSTTLNAKILGLQRKWNSTCQHLHQAQTFPKLDISHARSQVPSAEGLHFITNRKETSIDSTLNEGQCENPSPHMATDWQKLFPLKQNIQIPVASDAKNAKFQSELSVKVSKSQQIEVESPWLSTYSMPNMRLPPDRTSPSSITSVTTDLGLGTLYASTSQEPDSPKLPGCKDHLQHFSGSISAEVDAASESTSHQIAHSSSCSGPTMAGQADPSYLKSLRRFLAEKVCWQDEAIWSISQAITRCRSGNGRPRGSGPIGDIWLTFLGPDIVGKRKIASALAEKMFGTRESLISVDLGSQDRVYQSDSMFEHQELDGYNVKFRGKTVVDYIAGELRKKPRSVVFLQNVDKADFLAQSSLSQAINTGKFADLHGKEISINNMIFVVTSTVPKGDRTFFSNKEPMEFSEERILKAKRFQIKILNECVARDASRSSGMNVRITPRKGTSNPSSVNKRKLIDTCESLEQGETFKIQKCAHKVSKSFLDLNLPVEDMEDVNCGDYDSDSISENSEAWLKEFFEQVDEKVDFKPFDFDALAGKIVKDISLQFQRTLGSEVKLEIDYEVMVQILAAAWLSDRKRAVEEWVEQVLSRSFAEAQQKYHLTAQSVLKLVTCEGLFVVEQAPGLGACLPARVHLN</sequence>
<protein>
    <recommendedName>
        <fullName evidence="6">Clp R domain-containing protein</fullName>
    </recommendedName>
</protein>
<comment type="similarity">
    <text evidence="1">Belongs to the ClpA/ClpB family.</text>
</comment>
<dbReference type="SUPFAM" id="SSF81923">
    <property type="entry name" value="Double Clp-N motif"/>
    <property type="match status" value="1"/>
</dbReference>